<evidence type="ECO:0000313" key="3">
    <source>
        <dbReference type="Proteomes" id="UP000245768"/>
    </source>
</evidence>
<feature type="signal peptide" evidence="1">
    <location>
        <begin position="1"/>
        <end position="19"/>
    </location>
</feature>
<evidence type="ECO:0008006" key="4">
    <source>
        <dbReference type="Google" id="ProtNLM"/>
    </source>
</evidence>
<proteinExistence type="predicted"/>
<keyword evidence="1" id="KW-0732">Signal</keyword>
<accession>A0A316YFR2</accession>
<keyword evidence="3" id="KW-1185">Reference proteome</keyword>
<gene>
    <name evidence="2" type="ORF">FA10DRAFT_269263</name>
</gene>
<dbReference type="RefSeq" id="XP_025375220.1">
    <property type="nucleotide sequence ID" value="XM_025522685.1"/>
</dbReference>
<dbReference type="InParanoid" id="A0A316YFR2"/>
<organism evidence="2 3">
    <name type="scientific">Acaromyces ingoldii</name>
    <dbReference type="NCBI Taxonomy" id="215250"/>
    <lineage>
        <taxon>Eukaryota</taxon>
        <taxon>Fungi</taxon>
        <taxon>Dikarya</taxon>
        <taxon>Basidiomycota</taxon>
        <taxon>Ustilaginomycotina</taxon>
        <taxon>Exobasidiomycetes</taxon>
        <taxon>Exobasidiales</taxon>
        <taxon>Cryptobasidiaceae</taxon>
        <taxon>Acaromyces</taxon>
    </lineage>
</organism>
<dbReference type="OrthoDB" id="2734890at2759"/>
<dbReference type="AlphaFoldDB" id="A0A316YFR2"/>
<dbReference type="Proteomes" id="UP000245768">
    <property type="component" value="Unassembled WGS sequence"/>
</dbReference>
<dbReference type="GeneID" id="37044601"/>
<reference evidence="2 3" key="1">
    <citation type="journal article" date="2018" name="Mol. Biol. Evol.">
        <title>Broad Genomic Sampling Reveals a Smut Pathogenic Ancestry of the Fungal Clade Ustilaginomycotina.</title>
        <authorList>
            <person name="Kijpornyongpan T."/>
            <person name="Mondo S.J."/>
            <person name="Barry K."/>
            <person name="Sandor L."/>
            <person name="Lee J."/>
            <person name="Lipzen A."/>
            <person name="Pangilinan J."/>
            <person name="LaButti K."/>
            <person name="Hainaut M."/>
            <person name="Henrissat B."/>
            <person name="Grigoriev I.V."/>
            <person name="Spatafora J.W."/>
            <person name="Aime M.C."/>
        </authorList>
    </citation>
    <scope>NUCLEOTIDE SEQUENCE [LARGE SCALE GENOMIC DNA]</scope>
    <source>
        <strain evidence="2 3">MCA 4198</strain>
    </source>
</reference>
<evidence type="ECO:0000313" key="2">
    <source>
        <dbReference type="EMBL" id="PWN88022.1"/>
    </source>
</evidence>
<sequence length="155" mass="17104">MKRSLTFLLLSAAAARADGFRQYLTLLTQVPSVEARAFSTAGVITTTKQYNAGPQTITRTVAVDDPLPTVVYYCNAMDTICENTKRKITGNQVTWNYDGADKDTTGSTRRRSDVCSDVFTQACLAKYGCDTRYEIPQDWPTTCDKAPPGEGEIRL</sequence>
<evidence type="ECO:0000256" key="1">
    <source>
        <dbReference type="SAM" id="SignalP"/>
    </source>
</evidence>
<dbReference type="EMBL" id="KZ819639">
    <property type="protein sequence ID" value="PWN88022.1"/>
    <property type="molecule type" value="Genomic_DNA"/>
</dbReference>
<feature type="chain" id="PRO_5016269961" description="Ig-like domain-containing protein" evidence="1">
    <location>
        <begin position="20"/>
        <end position="155"/>
    </location>
</feature>
<name>A0A316YFR2_9BASI</name>
<protein>
    <recommendedName>
        <fullName evidence="4">Ig-like domain-containing protein</fullName>
    </recommendedName>
</protein>